<dbReference type="Proteomes" id="UP000029549">
    <property type="component" value="Unassembled WGS sequence"/>
</dbReference>
<protein>
    <submittedName>
        <fullName evidence="1">Uncharacterized protein</fullName>
    </submittedName>
</protein>
<organism evidence="1 2">
    <name type="scientific">Comamonas thiooxydans</name>
    <dbReference type="NCBI Taxonomy" id="363952"/>
    <lineage>
        <taxon>Bacteria</taxon>
        <taxon>Pseudomonadati</taxon>
        <taxon>Pseudomonadota</taxon>
        <taxon>Betaproteobacteria</taxon>
        <taxon>Burkholderiales</taxon>
        <taxon>Comamonadaceae</taxon>
        <taxon>Comamonas</taxon>
    </lineage>
</organism>
<evidence type="ECO:0000313" key="2">
    <source>
        <dbReference type="Proteomes" id="UP000029549"/>
    </source>
</evidence>
<keyword evidence="2" id="KW-1185">Reference proteome</keyword>
<comment type="caution">
    <text evidence="1">The sequence shown here is derived from an EMBL/GenBank/DDBJ whole genome shotgun (WGS) entry which is preliminary data.</text>
</comment>
<accession>A0A0E3CF76</accession>
<reference evidence="1 2" key="1">
    <citation type="submission" date="2013-09" db="EMBL/GenBank/DDBJ databases">
        <title>High correlation between genotypes and phenotypes of environmental bacteria Comamonas testosteroni strains.</title>
        <authorList>
            <person name="Liu L."/>
            <person name="Zhu W."/>
            <person name="Xia X."/>
            <person name="Xu B."/>
            <person name="Luo M."/>
            <person name="Wang G."/>
        </authorList>
    </citation>
    <scope>NUCLEOTIDE SEQUENCE [LARGE SCALE GENOMIC DNA]</scope>
    <source>
        <strain evidence="1 2">DF2</strain>
    </source>
</reference>
<gene>
    <name evidence="1" type="ORF">P608_16345</name>
</gene>
<dbReference type="EMBL" id="AWTP01000120">
    <property type="protein sequence ID" value="KGH09817.1"/>
    <property type="molecule type" value="Genomic_DNA"/>
</dbReference>
<proteinExistence type="predicted"/>
<evidence type="ECO:0000313" key="1">
    <source>
        <dbReference type="EMBL" id="KGH09817.1"/>
    </source>
</evidence>
<sequence length="64" mass="6999">MELAKAGVWEDQDGTMRERVHADPDQMSEPVGVAKAGGSVSRQKCGLMQTVGLLYVVNGIDFYR</sequence>
<dbReference type="AlphaFoldDB" id="A0A0E3CF76"/>
<name>A0A0E3CF76_9BURK</name>